<evidence type="ECO:0000313" key="2">
    <source>
        <dbReference type="Proteomes" id="UP000738376"/>
    </source>
</evidence>
<name>A0ABX1LVL0_9CYAN</name>
<organism evidence="1 2">
    <name type="scientific">Pseudanabaena yagii GIHE-NHR1</name>
    <dbReference type="NCBI Taxonomy" id="2722753"/>
    <lineage>
        <taxon>Bacteria</taxon>
        <taxon>Bacillati</taxon>
        <taxon>Cyanobacteriota</taxon>
        <taxon>Cyanophyceae</taxon>
        <taxon>Pseudanabaenales</taxon>
        <taxon>Pseudanabaenaceae</taxon>
        <taxon>Pseudanabaena</taxon>
        <taxon>Pseudanabaena yagii</taxon>
    </lineage>
</organism>
<reference evidence="1 2" key="1">
    <citation type="submission" date="2020-03" db="EMBL/GenBank/DDBJ databases">
        <title>Draft Genome Sequence of 2-Methylisoborneol Producing Pseudanabaena yagii Strain GIHE-NHR1 Isolated from North Han River in South Korea.</title>
        <authorList>
            <person name="Jeong J."/>
        </authorList>
    </citation>
    <scope>NUCLEOTIDE SEQUENCE [LARGE SCALE GENOMIC DNA]</scope>
    <source>
        <strain evidence="1 2">GIHE-NHR1</strain>
    </source>
</reference>
<protein>
    <submittedName>
        <fullName evidence="1">Uncharacterized protein</fullName>
    </submittedName>
</protein>
<proteinExistence type="predicted"/>
<keyword evidence="2" id="KW-1185">Reference proteome</keyword>
<gene>
    <name evidence="1" type="ORF">HC246_19755</name>
</gene>
<comment type="caution">
    <text evidence="1">The sequence shown here is derived from an EMBL/GenBank/DDBJ whole genome shotgun (WGS) entry which is preliminary data.</text>
</comment>
<dbReference type="RefSeq" id="WP_169365139.1">
    <property type="nucleotide sequence ID" value="NZ_JAAVJL010000002.1"/>
</dbReference>
<accession>A0ABX1LVL0</accession>
<evidence type="ECO:0000313" key="1">
    <source>
        <dbReference type="EMBL" id="NMF60202.1"/>
    </source>
</evidence>
<dbReference type="EMBL" id="JAAVJL010000002">
    <property type="protein sequence ID" value="NMF60202.1"/>
    <property type="molecule type" value="Genomic_DNA"/>
</dbReference>
<dbReference type="Proteomes" id="UP000738376">
    <property type="component" value="Unassembled WGS sequence"/>
</dbReference>
<sequence>MSKVGLWIDHRKAIIVSVKEKWEEIKKVVLVSEQYPQSFINSTFKGNYSSLQIPVNYLSQRIFQEQINIYYDEIIASICDANSILIFGSNTAKDELRYRLEMNKLGDRIVGIETIDKMTERQISAKIL</sequence>